<proteinExistence type="predicted"/>
<evidence type="ECO:0000313" key="2">
    <source>
        <dbReference type="Proteomes" id="UP000441717"/>
    </source>
</evidence>
<gene>
    <name evidence="1" type="ORF">GFC01_09550</name>
</gene>
<name>A0A6N7IR38_9FIRM</name>
<keyword evidence="2" id="KW-1185">Reference proteome</keyword>
<sequence length="78" mass="8988">MREKIGTSIDRYLLSEARLLALQKNKRLNEIIEEALARYLDQEKNKKDGSFVRATRGVIPATPELVKNILEEESFLDV</sequence>
<evidence type="ECO:0008006" key="3">
    <source>
        <dbReference type="Google" id="ProtNLM"/>
    </source>
</evidence>
<dbReference type="OrthoDB" id="1725213at2"/>
<dbReference type="RefSeq" id="WP_152946668.1">
    <property type="nucleotide sequence ID" value="NZ_WHYR01000023.1"/>
</dbReference>
<protein>
    <recommendedName>
        <fullName evidence="3">CopG family transcriptional regulator</fullName>
    </recommendedName>
</protein>
<organism evidence="1 2">
    <name type="scientific">Desulfofundulus thermobenzoicus</name>
    <dbReference type="NCBI Taxonomy" id="29376"/>
    <lineage>
        <taxon>Bacteria</taxon>
        <taxon>Bacillati</taxon>
        <taxon>Bacillota</taxon>
        <taxon>Clostridia</taxon>
        <taxon>Eubacteriales</taxon>
        <taxon>Peptococcaceae</taxon>
        <taxon>Desulfofundulus</taxon>
    </lineage>
</organism>
<dbReference type="GO" id="GO:0006355">
    <property type="term" value="P:regulation of DNA-templated transcription"/>
    <property type="evidence" value="ECO:0007669"/>
    <property type="project" value="InterPro"/>
</dbReference>
<dbReference type="AlphaFoldDB" id="A0A6N7IR38"/>
<reference evidence="1 2" key="1">
    <citation type="submission" date="2019-10" db="EMBL/GenBank/DDBJ databases">
        <title>Comparative genomics of sulfur disproportionating microorganisms.</title>
        <authorList>
            <person name="Ward L.M."/>
            <person name="Bertran E."/>
            <person name="Johnston D."/>
        </authorList>
    </citation>
    <scope>NUCLEOTIDE SEQUENCE [LARGE SCALE GENOMIC DNA]</scope>
    <source>
        <strain evidence="1 2">DSM 14055</strain>
    </source>
</reference>
<dbReference type="Gene3D" id="1.10.1220.10">
    <property type="entry name" value="Met repressor-like"/>
    <property type="match status" value="1"/>
</dbReference>
<dbReference type="EMBL" id="WHYR01000023">
    <property type="protein sequence ID" value="MQL52500.1"/>
    <property type="molecule type" value="Genomic_DNA"/>
</dbReference>
<comment type="caution">
    <text evidence="1">The sequence shown here is derived from an EMBL/GenBank/DDBJ whole genome shotgun (WGS) entry which is preliminary data.</text>
</comment>
<accession>A0A6N7IR38</accession>
<dbReference type="Proteomes" id="UP000441717">
    <property type="component" value="Unassembled WGS sequence"/>
</dbReference>
<evidence type="ECO:0000313" key="1">
    <source>
        <dbReference type="EMBL" id="MQL52500.1"/>
    </source>
</evidence>
<dbReference type="InterPro" id="IPR013321">
    <property type="entry name" value="Arc_rbn_hlx_hlx"/>
</dbReference>